<evidence type="ECO:0000313" key="2">
    <source>
        <dbReference type="Proteomes" id="UP000288805"/>
    </source>
</evidence>
<dbReference type="PANTHER" id="PTHR34222">
    <property type="entry name" value="GAG_PRE-INTEGRS DOMAIN-CONTAINING PROTEIN"/>
    <property type="match status" value="1"/>
</dbReference>
<dbReference type="Proteomes" id="UP000288805">
    <property type="component" value="Unassembled WGS sequence"/>
</dbReference>
<organism evidence="1 2">
    <name type="scientific">Vitis vinifera</name>
    <name type="common">Grape</name>
    <dbReference type="NCBI Taxonomy" id="29760"/>
    <lineage>
        <taxon>Eukaryota</taxon>
        <taxon>Viridiplantae</taxon>
        <taxon>Streptophyta</taxon>
        <taxon>Embryophyta</taxon>
        <taxon>Tracheophyta</taxon>
        <taxon>Spermatophyta</taxon>
        <taxon>Magnoliopsida</taxon>
        <taxon>eudicotyledons</taxon>
        <taxon>Gunneridae</taxon>
        <taxon>Pentapetalae</taxon>
        <taxon>rosids</taxon>
        <taxon>Vitales</taxon>
        <taxon>Vitaceae</taxon>
        <taxon>Viteae</taxon>
        <taxon>Vitis</taxon>
    </lineage>
</organism>
<dbReference type="EMBL" id="QGNW01000915">
    <property type="protein sequence ID" value="RVW58976.1"/>
    <property type="molecule type" value="Genomic_DNA"/>
</dbReference>
<comment type="caution">
    <text evidence="1">The sequence shown here is derived from an EMBL/GenBank/DDBJ whole genome shotgun (WGS) entry which is preliminary data.</text>
</comment>
<dbReference type="AlphaFoldDB" id="A0A438FG87"/>
<proteinExistence type="predicted"/>
<reference evidence="1 2" key="1">
    <citation type="journal article" date="2018" name="PLoS Genet.">
        <title>Population sequencing reveals clonal diversity and ancestral inbreeding in the grapevine cultivar Chardonnay.</title>
        <authorList>
            <person name="Roach M.J."/>
            <person name="Johnson D.L."/>
            <person name="Bohlmann J."/>
            <person name="van Vuuren H.J."/>
            <person name="Jones S.J."/>
            <person name="Pretorius I.S."/>
            <person name="Schmidt S.A."/>
            <person name="Borneman A.R."/>
        </authorList>
    </citation>
    <scope>NUCLEOTIDE SEQUENCE [LARGE SCALE GENOMIC DNA]</scope>
    <source>
        <strain evidence="2">cv. Chardonnay</strain>
        <tissue evidence="1">Leaf</tissue>
    </source>
</reference>
<sequence>MDPAISDTYMFLTTTKEIWDSIRQTYSKARDAAQVYEIKELDHYRVFEMKCSEDTIILKNFIEKDRVYDFLVRLNPKFDQVRVQILGKEETPSLEKTISLIKVEESRRGIMLEPQTLEGLALVTKNEQTQPQKRGKVDLIRVLGRDNKDNLWKDNKDNLRCTYYNPRHIGEHYWKLNGKSPFPFRFHVSEKCLANCWVIDSGAINMSHTSQYFCTYTPCPSSRKIMVANGSLATVARLEDVYVTPSLILKNVLHCSGRKIGLAKERNGLYYL</sequence>
<name>A0A438FG87_VITVI</name>
<dbReference type="PANTHER" id="PTHR34222:SF37">
    <property type="entry name" value="RETROTRANSPOSON GAG DOMAIN-CONTAINING PROTEIN"/>
    <property type="match status" value="1"/>
</dbReference>
<accession>A0A438FG87</accession>
<protein>
    <recommendedName>
        <fullName evidence="3">Retrovirus-related Pol polyprotein from transposon TNT 1-94</fullName>
    </recommendedName>
</protein>
<evidence type="ECO:0000313" key="1">
    <source>
        <dbReference type="EMBL" id="RVW58976.1"/>
    </source>
</evidence>
<evidence type="ECO:0008006" key="3">
    <source>
        <dbReference type="Google" id="ProtNLM"/>
    </source>
</evidence>
<gene>
    <name evidence="1" type="ORF">CK203_113051</name>
</gene>